<feature type="domain" description="Solute-binding protein family 5" evidence="5">
    <location>
        <begin position="77"/>
        <end position="477"/>
    </location>
</feature>
<feature type="signal peptide" evidence="4">
    <location>
        <begin position="1"/>
        <end position="26"/>
    </location>
</feature>
<evidence type="ECO:0000256" key="3">
    <source>
        <dbReference type="ARBA" id="ARBA00022729"/>
    </source>
</evidence>
<dbReference type="GO" id="GO:1904680">
    <property type="term" value="F:peptide transmembrane transporter activity"/>
    <property type="evidence" value="ECO:0007669"/>
    <property type="project" value="TreeGrafter"/>
</dbReference>
<comment type="caution">
    <text evidence="6">The sequence shown here is derived from an EMBL/GenBank/DDBJ whole genome shotgun (WGS) entry which is preliminary data.</text>
</comment>
<evidence type="ECO:0000256" key="4">
    <source>
        <dbReference type="SAM" id="SignalP"/>
    </source>
</evidence>
<dbReference type="EMBL" id="RXOF01000007">
    <property type="protein sequence ID" value="RTQ49163.1"/>
    <property type="molecule type" value="Genomic_DNA"/>
</dbReference>
<dbReference type="RefSeq" id="WP_126693694.1">
    <property type="nucleotide sequence ID" value="NZ_RXOF01000007.1"/>
</dbReference>
<dbReference type="Pfam" id="PF00496">
    <property type="entry name" value="SBP_bac_5"/>
    <property type="match status" value="1"/>
</dbReference>
<dbReference type="Proteomes" id="UP000282184">
    <property type="component" value="Unassembled WGS sequence"/>
</dbReference>
<keyword evidence="3 4" id="KW-0732">Signal</keyword>
<dbReference type="OrthoDB" id="9772924at2"/>
<proteinExistence type="inferred from homology"/>
<keyword evidence="2" id="KW-0813">Transport</keyword>
<dbReference type="GO" id="GO:0030288">
    <property type="term" value="C:outer membrane-bounded periplasmic space"/>
    <property type="evidence" value="ECO:0007669"/>
    <property type="project" value="UniProtKB-ARBA"/>
</dbReference>
<keyword evidence="7" id="KW-1185">Reference proteome</keyword>
<dbReference type="GO" id="GO:0043190">
    <property type="term" value="C:ATP-binding cassette (ABC) transporter complex"/>
    <property type="evidence" value="ECO:0007669"/>
    <property type="project" value="InterPro"/>
</dbReference>
<accession>A0A431U1R4</accession>
<organism evidence="6 7">
    <name type="scientific">Hymenobacter gummosus</name>
    <dbReference type="NCBI Taxonomy" id="1776032"/>
    <lineage>
        <taxon>Bacteria</taxon>
        <taxon>Pseudomonadati</taxon>
        <taxon>Bacteroidota</taxon>
        <taxon>Cytophagia</taxon>
        <taxon>Cytophagales</taxon>
        <taxon>Hymenobacteraceae</taxon>
        <taxon>Hymenobacter</taxon>
    </lineage>
</organism>
<evidence type="ECO:0000313" key="7">
    <source>
        <dbReference type="Proteomes" id="UP000282184"/>
    </source>
</evidence>
<dbReference type="PANTHER" id="PTHR30290:SF9">
    <property type="entry name" value="OLIGOPEPTIDE-BINDING PROTEIN APPA"/>
    <property type="match status" value="1"/>
</dbReference>
<evidence type="ECO:0000259" key="5">
    <source>
        <dbReference type="Pfam" id="PF00496"/>
    </source>
</evidence>
<dbReference type="CDD" id="cd00995">
    <property type="entry name" value="PBP2_NikA_DppA_OppA_like"/>
    <property type="match status" value="1"/>
</dbReference>
<dbReference type="SUPFAM" id="SSF53850">
    <property type="entry name" value="Periplasmic binding protein-like II"/>
    <property type="match status" value="1"/>
</dbReference>
<gene>
    <name evidence="6" type="ORF">EJV47_13525</name>
</gene>
<evidence type="ECO:0000313" key="6">
    <source>
        <dbReference type="EMBL" id="RTQ49163.1"/>
    </source>
</evidence>
<dbReference type="AlphaFoldDB" id="A0A431U1R4"/>
<sequence length="579" mass="64879">MLRFAVVWGLISGILGLAACSSPATSDSAAAPTVRVCWPRDPESLNPVALPNAYAVQANNLLYQSLLTVDGVTRRHVPWLVTALPKVEQRDSLTYLHYRLHPRARWDNGQPVVARDVVFTLKVLNCPGLPNESLRGLVSFIREVQLDAADPRRFTFVCRGYAPDYSFNSGDFPILPEYLLDAPGHLSALSLRQLAQPDSAVGKLPAVRAFQTAFNQAARWRDARTLRGSGAYELASWQVGQQVTFVRKSHWWADDISPKTPAWTAQPGRIEFHVVPNPATALLALRRGKLDVYPHMPGADFARLQTTDSASFRFYSPASYRVAVLEMNVQQPALRDARTRQALALLVDYNRLLRATQYGQGQRSTSLISPHERWAYHDSLPLRPYAPSQAAELLRQAGWQRTADGWRHPQQQNPLALKLVYGAGDRTYETIALLFQQSARQVGLTVTLQPTEAGRLSELRRNGEFDLSLRTLYGNPFSYDLRPLLHTRSIGSQGANRSRFGNAASDQLLETIYATEDSVGKARLLRRLQTLLYQEVPFTPLFFEPNRLAVSRRFENVRPSGLEPGYDISSFRLAPPARQ</sequence>
<dbReference type="PROSITE" id="PS51257">
    <property type="entry name" value="PROKAR_LIPOPROTEIN"/>
    <property type="match status" value="1"/>
</dbReference>
<evidence type="ECO:0000256" key="2">
    <source>
        <dbReference type="ARBA" id="ARBA00022448"/>
    </source>
</evidence>
<dbReference type="PIRSF" id="PIRSF002741">
    <property type="entry name" value="MppA"/>
    <property type="match status" value="1"/>
</dbReference>
<comment type="similarity">
    <text evidence="1">Belongs to the bacterial solute-binding protein 5 family.</text>
</comment>
<reference evidence="6 7" key="1">
    <citation type="submission" date="2018-12" db="EMBL/GenBank/DDBJ databases">
        <title>Hymenobacter gummosus sp. nov., isolated from a spring.</title>
        <authorList>
            <person name="Nie L."/>
        </authorList>
    </citation>
    <scope>NUCLEOTIDE SEQUENCE [LARGE SCALE GENOMIC DNA]</scope>
    <source>
        <strain evidence="6 7">KCTC 52166</strain>
    </source>
</reference>
<dbReference type="InterPro" id="IPR030678">
    <property type="entry name" value="Peptide/Ni-bd"/>
</dbReference>
<feature type="chain" id="PRO_5019304473" evidence="4">
    <location>
        <begin position="27"/>
        <end position="579"/>
    </location>
</feature>
<evidence type="ECO:0000256" key="1">
    <source>
        <dbReference type="ARBA" id="ARBA00005695"/>
    </source>
</evidence>
<dbReference type="GO" id="GO:0015833">
    <property type="term" value="P:peptide transport"/>
    <property type="evidence" value="ECO:0007669"/>
    <property type="project" value="TreeGrafter"/>
</dbReference>
<protein>
    <submittedName>
        <fullName evidence="6">ABC transporter substrate-binding protein</fullName>
    </submittedName>
</protein>
<dbReference type="Gene3D" id="3.10.105.10">
    <property type="entry name" value="Dipeptide-binding Protein, Domain 3"/>
    <property type="match status" value="1"/>
</dbReference>
<dbReference type="PANTHER" id="PTHR30290">
    <property type="entry name" value="PERIPLASMIC BINDING COMPONENT OF ABC TRANSPORTER"/>
    <property type="match status" value="1"/>
</dbReference>
<dbReference type="Gene3D" id="3.40.190.10">
    <property type="entry name" value="Periplasmic binding protein-like II"/>
    <property type="match status" value="1"/>
</dbReference>
<dbReference type="InterPro" id="IPR039424">
    <property type="entry name" value="SBP_5"/>
</dbReference>
<name>A0A431U1R4_9BACT</name>
<dbReference type="InterPro" id="IPR000914">
    <property type="entry name" value="SBP_5_dom"/>
</dbReference>